<sequence length="110" mass="12106">MADLPKYPEAAFSTPPPAEPSTSTSIPSPSPPRQSVKAKPKPPKRKWHKHKHKALQFLLALLVVAALGALGYAPYLWISKSLRCIDAIAAGRQTLRQCGFHVGCWLFLCF</sequence>
<keyword evidence="2" id="KW-1133">Transmembrane helix</keyword>
<accession>A0A3D8RS02</accession>
<evidence type="ECO:0000313" key="3">
    <source>
        <dbReference type="EMBL" id="RDW76738.1"/>
    </source>
</evidence>
<organism evidence="3 4">
    <name type="scientific">Aspergillus mulundensis</name>
    <dbReference type="NCBI Taxonomy" id="1810919"/>
    <lineage>
        <taxon>Eukaryota</taxon>
        <taxon>Fungi</taxon>
        <taxon>Dikarya</taxon>
        <taxon>Ascomycota</taxon>
        <taxon>Pezizomycotina</taxon>
        <taxon>Eurotiomycetes</taxon>
        <taxon>Eurotiomycetidae</taxon>
        <taxon>Eurotiales</taxon>
        <taxon>Aspergillaceae</taxon>
        <taxon>Aspergillus</taxon>
        <taxon>Aspergillus subgen. Nidulantes</taxon>
    </lineage>
</organism>
<dbReference type="Proteomes" id="UP000256690">
    <property type="component" value="Unassembled WGS sequence"/>
</dbReference>
<feature type="transmembrane region" description="Helical" evidence="2">
    <location>
        <begin position="54"/>
        <end position="77"/>
    </location>
</feature>
<evidence type="ECO:0000256" key="2">
    <source>
        <dbReference type="SAM" id="Phobius"/>
    </source>
</evidence>
<proteinExistence type="predicted"/>
<evidence type="ECO:0000313" key="4">
    <source>
        <dbReference type="Proteomes" id="UP000256690"/>
    </source>
</evidence>
<dbReference type="GeneID" id="38117100"/>
<protein>
    <submittedName>
        <fullName evidence="3">Uncharacterized protein</fullName>
    </submittedName>
</protein>
<feature type="region of interest" description="Disordered" evidence="1">
    <location>
        <begin position="1"/>
        <end position="49"/>
    </location>
</feature>
<keyword evidence="2" id="KW-0472">Membrane</keyword>
<evidence type="ECO:0000256" key="1">
    <source>
        <dbReference type="SAM" id="MobiDB-lite"/>
    </source>
</evidence>
<dbReference type="EMBL" id="PVWQ01000007">
    <property type="protein sequence ID" value="RDW76738.1"/>
    <property type="molecule type" value="Genomic_DNA"/>
</dbReference>
<keyword evidence="4" id="KW-1185">Reference proteome</keyword>
<gene>
    <name evidence="3" type="ORF">DSM5745_06730</name>
</gene>
<comment type="caution">
    <text evidence="3">The sequence shown here is derived from an EMBL/GenBank/DDBJ whole genome shotgun (WGS) entry which is preliminary data.</text>
</comment>
<dbReference type="RefSeq" id="XP_026603050.1">
    <property type="nucleotide sequence ID" value="XM_026748746.1"/>
</dbReference>
<reference evidence="3 4" key="1">
    <citation type="journal article" date="2018" name="IMA Fungus">
        <title>IMA Genome-F 9: Draft genome sequence of Annulohypoxylon stygium, Aspergillus mulundensis, Berkeleyomyces basicola (syn. Thielaviopsis basicola), Ceratocystis smalleyi, two Cercospora beticola strains, Coleophoma cylindrospora, Fusarium fracticaudum, Phialophora cf. hyalina, and Morchella septimelata.</title>
        <authorList>
            <person name="Wingfield B.D."/>
            <person name="Bills G.F."/>
            <person name="Dong Y."/>
            <person name="Huang W."/>
            <person name="Nel W.J."/>
            <person name="Swalarsk-Parry B.S."/>
            <person name="Vaghefi N."/>
            <person name="Wilken P.M."/>
            <person name="An Z."/>
            <person name="de Beer Z.W."/>
            <person name="De Vos L."/>
            <person name="Chen L."/>
            <person name="Duong T.A."/>
            <person name="Gao Y."/>
            <person name="Hammerbacher A."/>
            <person name="Kikkert J.R."/>
            <person name="Li Y."/>
            <person name="Li H."/>
            <person name="Li K."/>
            <person name="Li Q."/>
            <person name="Liu X."/>
            <person name="Ma X."/>
            <person name="Naidoo K."/>
            <person name="Pethybridge S.J."/>
            <person name="Sun J."/>
            <person name="Steenkamp E.T."/>
            <person name="van der Nest M.A."/>
            <person name="van Wyk S."/>
            <person name="Wingfield M.J."/>
            <person name="Xiong C."/>
            <person name="Yue Q."/>
            <person name="Zhang X."/>
        </authorList>
    </citation>
    <scope>NUCLEOTIDE SEQUENCE [LARGE SCALE GENOMIC DNA]</scope>
    <source>
        <strain evidence="3 4">DSM 5745</strain>
    </source>
</reference>
<keyword evidence="2" id="KW-0812">Transmembrane</keyword>
<name>A0A3D8RS02_9EURO</name>
<dbReference type="AlphaFoldDB" id="A0A3D8RS02"/>
<feature type="compositionally biased region" description="Basic residues" evidence="1">
    <location>
        <begin position="36"/>
        <end position="49"/>
    </location>
</feature>